<accession>A0A2N9GAK3</accession>
<name>A0A2N9GAK3_FAGSY</name>
<evidence type="ECO:0000313" key="1">
    <source>
        <dbReference type="EMBL" id="SPC96563.1"/>
    </source>
</evidence>
<reference evidence="1" key="1">
    <citation type="submission" date="2018-02" db="EMBL/GenBank/DDBJ databases">
        <authorList>
            <person name="Cohen D.B."/>
            <person name="Kent A.D."/>
        </authorList>
    </citation>
    <scope>NUCLEOTIDE SEQUENCE</scope>
</reference>
<organism evidence="1">
    <name type="scientific">Fagus sylvatica</name>
    <name type="common">Beechnut</name>
    <dbReference type="NCBI Taxonomy" id="28930"/>
    <lineage>
        <taxon>Eukaryota</taxon>
        <taxon>Viridiplantae</taxon>
        <taxon>Streptophyta</taxon>
        <taxon>Embryophyta</taxon>
        <taxon>Tracheophyta</taxon>
        <taxon>Spermatophyta</taxon>
        <taxon>Magnoliopsida</taxon>
        <taxon>eudicotyledons</taxon>
        <taxon>Gunneridae</taxon>
        <taxon>Pentapetalae</taxon>
        <taxon>rosids</taxon>
        <taxon>fabids</taxon>
        <taxon>Fagales</taxon>
        <taxon>Fagaceae</taxon>
        <taxon>Fagus</taxon>
    </lineage>
</organism>
<proteinExistence type="predicted"/>
<gene>
    <name evidence="1" type="ORF">FSB_LOCUS24445</name>
</gene>
<dbReference type="AlphaFoldDB" id="A0A2N9GAK3"/>
<protein>
    <submittedName>
        <fullName evidence="1">Uncharacterized protein</fullName>
    </submittedName>
</protein>
<sequence>MDFMILIGYPPDPPDHLSIIPIKKKNLSFPPYLTAALSLSFSPLHAAPSQALRITLLRLSSAITLLRLNLSISLLSPHSQRLSLSLPPSVSGSGAYGGHEFLVVPNQVRPHLVRCGSRSGEVSPDLWFLVVPAGDFC</sequence>
<dbReference type="EMBL" id="OIVN01001680">
    <property type="protein sequence ID" value="SPC96563.1"/>
    <property type="molecule type" value="Genomic_DNA"/>
</dbReference>